<dbReference type="GO" id="GO:0004222">
    <property type="term" value="F:metalloendopeptidase activity"/>
    <property type="evidence" value="ECO:0007669"/>
    <property type="project" value="TreeGrafter"/>
</dbReference>
<dbReference type="Pfam" id="PF01551">
    <property type="entry name" value="Peptidase_M23"/>
    <property type="match status" value="1"/>
</dbReference>
<dbReference type="Proteomes" id="UP000468581">
    <property type="component" value="Unassembled WGS sequence"/>
</dbReference>
<feature type="transmembrane region" description="Helical" evidence="1">
    <location>
        <begin position="75"/>
        <end position="93"/>
    </location>
</feature>
<dbReference type="SUPFAM" id="SSF51261">
    <property type="entry name" value="Duplicated hybrid motif"/>
    <property type="match status" value="1"/>
</dbReference>
<dbReference type="InterPro" id="IPR016047">
    <property type="entry name" value="M23ase_b-sheet_dom"/>
</dbReference>
<evidence type="ECO:0000259" key="2">
    <source>
        <dbReference type="Pfam" id="PF01551"/>
    </source>
</evidence>
<dbReference type="RefSeq" id="WP_163606718.1">
    <property type="nucleotide sequence ID" value="NZ_JAABOO010000002.1"/>
</dbReference>
<name>A0A6P0UTB0_9FLAO</name>
<evidence type="ECO:0000256" key="1">
    <source>
        <dbReference type="SAM" id="Phobius"/>
    </source>
</evidence>
<evidence type="ECO:0000313" key="3">
    <source>
        <dbReference type="EMBL" id="NER13646.1"/>
    </source>
</evidence>
<proteinExistence type="predicted"/>
<dbReference type="PANTHER" id="PTHR21666:SF285">
    <property type="entry name" value="M23 FAMILY METALLOPEPTIDASE"/>
    <property type="match status" value="1"/>
</dbReference>
<keyword evidence="4" id="KW-1185">Reference proteome</keyword>
<dbReference type="PANTHER" id="PTHR21666">
    <property type="entry name" value="PEPTIDASE-RELATED"/>
    <property type="match status" value="1"/>
</dbReference>
<protein>
    <submittedName>
        <fullName evidence="3">Peptidoglycan DD-metalloendopeptidase family protein</fullName>
    </submittedName>
</protein>
<comment type="caution">
    <text evidence="3">The sequence shown here is derived from an EMBL/GenBank/DDBJ whole genome shotgun (WGS) entry which is preliminary data.</text>
</comment>
<dbReference type="InterPro" id="IPR011055">
    <property type="entry name" value="Dup_hybrid_motif"/>
</dbReference>
<dbReference type="InterPro" id="IPR050570">
    <property type="entry name" value="Cell_wall_metabolism_enzyme"/>
</dbReference>
<dbReference type="AlphaFoldDB" id="A0A6P0UTB0"/>
<reference evidence="3 4" key="1">
    <citation type="submission" date="2020-01" db="EMBL/GenBank/DDBJ databases">
        <title>Leptobacterium flavescens.</title>
        <authorList>
            <person name="Wang G."/>
        </authorList>
    </citation>
    <scope>NUCLEOTIDE SEQUENCE [LARGE SCALE GENOMIC DNA]</scope>
    <source>
        <strain evidence="3 4">KCTC 22160</strain>
    </source>
</reference>
<keyword evidence="1" id="KW-0812">Transmembrane</keyword>
<accession>A0A6P0UTB0</accession>
<gene>
    <name evidence="3" type="ORF">GWK08_09370</name>
</gene>
<keyword evidence="1" id="KW-0472">Membrane</keyword>
<dbReference type="EMBL" id="JAABOO010000002">
    <property type="protein sequence ID" value="NER13646.1"/>
    <property type="molecule type" value="Genomic_DNA"/>
</dbReference>
<feature type="domain" description="M23ase beta-sheet core" evidence="2">
    <location>
        <begin position="138"/>
        <end position="232"/>
    </location>
</feature>
<dbReference type="CDD" id="cd12797">
    <property type="entry name" value="M23_peptidase"/>
    <property type="match status" value="1"/>
</dbReference>
<evidence type="ECO:0000313" key="4">
    <source>
        <dbReference type="Proteomes" id="UP000468581"/>
    </source>
</evidence>
<organism evidence="3 4">
    <name type="scientific">Leptobacterium flavescens</name>
    <dbReference type="NCBI Taxonomy" id="472055"/>
    <lineage>
        <taxon>Bacteria</taxon>
        <taxon>Pseudomonadati</taxon>
        <taxon>Bacteroidota</taxon>
        <taxon>Flavobacteriia</taxon>
        <taxon>Flavobacteriales</taxon>
        <taxon>Flavobacteriaceae</taxon>
        <taxon>Leptobacterium</taxon>
    </lineage>
</organism>
<sequence>MMKNTAVLISETLIGRGIYGDLNQEMTDHYHSLLEEKIDNGIAEDKALEQVFDQIKADDLTRMNRKIFFLNHKNVFLSSALSLIGVILVTLWGSTHLQEEKQVVQEEVKYNWPLAMANGNISAKYDQKRQLKSGALIRHKGIDIAANTGTPVLSPYDAIVLETGNTSRRGNYIILKHHNGYTTRYFHLSEILVKIRESVNQNTVIGRVGSTGKSSGPHLHYEVIKDREHLDPETISVKLP</sequence>
<dbReference type="Gene3D" id="2.70.70.10">
    <property type="entry name" value="Glucose Permease (Domain IIA)"/>
    <property type="match status" value="1"/>
</dbReference>
<keyword evidence="1" id="KW-1133">Transmembrane helix</keyword>